<dbReference type="Gene3D" id="2.130.10.10">
    <property type="entry name" value="YVTN repeat-like/Quinoprotein amine dehydrogenase"/>
    <property type="match status" value="1"/>
</dbReference>
<dbReference type="FunCoup" id="H2AZR5">
    <property type="interactions" value="107"/>
</dbReference>
<dbReference type="OrthoDB" id="427795at2759"/>
<name>H2AZR5_KAZAF</name>
<dbReference type="KEGG" id="kaf:KAFR_0I00840"/>
<dbReference type="InterPro" id="IPR015943">
    <property type="entry name" value="WD40/YVTN_repeat-like_dom_sf"/>
</dbReference>
<dbReference type="SUPFAM" id="SSF50978">
    <property type="entry name" value="WD40 repeat-like"/>
    <property type="match status" value="1"/>
</dbReference>
<dbReference type="GO" id="GO:0005737">
    <property type="term" value="C:cytoplasm"/>
    <property type="evidence" value="ECO:0007669"/>
    <property type="project" value="EnsemblFungi"/>
</dbReference>
<dbReference type="PROSITE" id="PS00678">
    <property type="entry name" value="WD_REPEATS_1"/>
    <property type="match status" value="1"/>
</dbReference>
<keyword evidence="9" id="KW-1185">Reference proteome</keyword>
<dbReference type="Proteomes" id="UP000005220">
    <property type="component" value="Chromosome 9"/>
</dbReference>
<evidence type="ECO:0000256" key="3">
    <source>
        <dbReference type="ARBA" id="ARBA00022737"/>
    </source>
</evidence>
<dbReference type="PROSITE" id="PS50294">
    <property type="entry name" value="WD_REPEATS_REGION"/>
    <property type="match status" value="1"/>
</dbReference>
<dbReference type="GO" id="GO:0000786">
    <property type="term" value="C:nucleosome"/>
    <property type="evidence" value="ECO:0007669"/>
    <property type="project" value="EnsemblFungi"/>
</dbReference>
<feature type="repeat" description="WD" evidence="6">
    <location>
        <begin position="326"/>
        <end position="369"/>
    </location>
</feature>
<dbReference type="SMART" id="SM00320">
    <property type="entry name" value="WD40"/>
    <property type="match status" value="6"/>
</dbReference>
<dbReference type="InterPro" id="IPR050459">
    <property type="entry name" value="WD_repeat_RBAP46/RBAP48/MSI1"/>
</dbReference>
<dbReference type="RefSeq" id="XP_003959000.1">
    <property type="nucleotide sequence ID" value="XM_003958951.1"/>
</dbReference>
<keyword evidence="3" id="KW-0677">Repeat</keyword>
<protein>
    <recommendedName>
        <fullName evidence="7">Histone-binding protein RBBP4-like N-terminal domain-containing protein</fullName>
    </recommendedName>
</protein>
<organism evidence="8 9">
    <name type="scientific">Kazachstania africana (strain ATCC 22294 / BCRC 22015 / CBS 2517 / CECT 1963 / NBRC 1671 / NRRL Y-8276)</name>
    <name type="common">Yeast</name>
    <name type="synonym">Kluyveromyces africanus</name>
    <dbReference type="NCBI Taxonomy" id="1071382"/>
    <lineage>
        <taxon>Eukaryota</taxon>
        <taxon>Fungi</taxon>
        <taxon>Dikarya</taxon>
        <taxon>Ascomycota</taxon>
        <taxon>Saccharomycotina</taxon>
        <taxon>Saccharomycetes</taxon>
        <taxon>Saccharomycetales</taxon>
        <taxon>Saccharomycetaceae</taxon>
        <taxon>Kazachstania</taxon>
    </lineage>
</organism>
<dbReference type="InterPro" id="IPR001680">
    <property type="entry name" value="WD40_rpt"/>
</dbReference>
<dbReference type="GO" id="GO:0042393">
    <property type="term" value="F:histone binding"/>
    <property type="evidence" value="ECO:0007669"/>
    <property type="project" value="EnsemblFungi"/>
</dbReference>
<evidence type="ECO:0000313" key="9">
    <source>
        <dbReference type="Proteomes" id="UP000005220"/>
    </source>
</evidence>
<dbReference type="AlphaFoldDB" id="H2AZR5"/>
<feature type="domain" description="Histone-binding protein RBBP4-like N-terminal" evidence="7">
    <location>
        <begin position="18"/>
        <end position="84"/>
    </location>
</feature>
<keyword evidence="4" id="KW-0156">Chromatin regulator</keyword>
<dbReference type="HOGENOM" id="CLU_020445_3_1_1"/>
<evidence type="ECO:0000259" key="7">
    <source>
        <dbReference type="Pfam" id="PF12265"/>
    </source>
</evidence>
<evidence type="ECO:0000313" key="8">
    <source>
        <dbReference type="EMBL" id="CCF59865.1"/>
    </source>
</evidence>
<gene>
    <name evidence="8" type="primary">KAFR0I00840</name>
    <name evidence="8" type="ORF">KAFR_0I00840</name>
</gene>
<dbReference type="InParanoid" id="H2AZR5"/>
<keyword evidence="2 6" id="KW-0853">WD repeat</keyword>
<evidence type="ECO:0000256" key="5">
    <source>
        <dbReference type="ARBA" id="ARBA00023242"/>
    </source>
</evidence>
<dbReference type="InterPro" id="IPR022052">
    <property type="entry name" value="Histone-bd_RBBP4-like_N"/>
</dbReference>
<keyword evidence="5" id="KW-0539">Nucleus</keyword>
<dbReference type="PANTHER" id="PTHR22850">
    <property type="entry name" value="WD40 REPEAT FAMILY"/>
    <property type="match status" value="1"/>
</dbReference>
<dbReference type="Pfam" id="PF12265">
    <property type="entry name" value="CAF1C_H4-bd"/>
    <property type="match status" value="1"/>
</dbReference>
<evidence type="ECO:0000256" key="4">
    <source>
        <dbReference type="ARBA" id="ARBA00022853"/>
    </source>
</evidence>
<dbReference type="eggNOG" id="KOG0264">
    <property type="taxonomic scope" value="Eukaryota"/>
</dbReference>
<evidence type="ECO:0000256" key="2">
    <source>
        <dbReference type="ARBA" id="ARBA00022574"/>
    </source>
</evidence>
<dbReference type="STRING" id="1071382.H2AZR5"/>
<sequence>MTTDAPIEPSSIPDDLQERYSRWKKNTKLLYSYLNTNTSKWPSLTCQFFPDLDTTTDTHRILLSTFTSSQLPEDESLYIANLSTSNHLNWSSLNNFDMDEMEFKPDNSTKFPSKNLNVDISIPFPNGDCNRARYLPQNPDLLAAASSNGSIYIFNRTKHGSRRLNSNQRSFEARLYSTDKMDENFTNSNEAVSIAWNLQKNGTLASSYSQGSIKIWDITKYSCSDPTLRENELTIPFDPEGCNEVTWMVNHDSIFAACSESNKLSLFDVRTKEEMLKMTENIGTHSGGINSCKFNYYNDMLLASADSTGKINMWDIRKLDKEPIKSFNHNSSISTLEWNPNLETILVTAGQDDGLVKIWDTANGQNIFVHGGHMLGVNDVSWDLHDPWLLSSVSNDNSIHVWKPATNLVDIES</sequence>
<dbReference type="InterPro" id="IPR019775">
    <property type="entry name" value="WD40_repeat_CS"/>
</dbReference>
<evidence type="ECO:0000256" key="6">
    <source>
        <dbReference type="PROSITE-ProRule" id="PRU00221"/>
    </source>
</evidence>
<dbReference type="Pfam" id="PF00400">
    <property type="entry name" value="WD40"/>
    <property type="match status" value="3"/>
</dbReference>
<proteinExistence type="predicted"/>
<dbReference type="InterPro" id="IPR036322">
    <property type="entry name" value="WD40_repeat_dom_sf"/>
</dbReference>
<dbReference type="EMBL" id="HE650829">
    <property type="protein sequence ID" value="CCF59865.1"/>
    <property type="molecule type" value="Genomic_DNA"/>
</dbReference>
<dbReference type="GO" id="GO:0033186">
    <property type="term" value="C:CAF-1 complex"/>
    <property type="evidence" value="ECO:0007669"/>
    <property type="project" value="EnsemblFungi"/>
</dbReference>
<accession>H2AZR5</accession>
<dbReference type="PROSITE" id="PS50082">
    <property type="entry name" value="WD_REPEATS_2"/>
    <property type="match status" value="1"/>
</dbReference>
<dbReference type="GeneID" id="13883501"/>
<reference evidence="8 9" key="1">
    <citation type="journal article" date="2011" name="Proc. Natl. Acad. Sci. U.S.A.">
        <title>Evolutionary erosion of yeast sex chromosomes by mating-type switching accidents.</title>
        <authorList>
            <person name="Gordon J.L."/>
            <person name="Armisen D."/>
            <person name="Proux-Wera E."/>
            <person name="Oheigeartaigh S.S."/>
            <person name="Byrne K.P."/>
            <person name="Wolfe K.H."/>
        </authorList>
    </citation>
    <scope>NUCLEOTIDE SEQUENCE [LARGE SCALE GENOMIC DNA]</scope>
    <source>
        <strain evidence="9">ATCC 22294 / BCRC 22015 / CBS 2517 / CECT 1963 / NBRC 1671 / NRRL Y-8276</strain>
    </source>
</reference>
<comment type="subcellular location">
    <subcellularLocation>
        <location evidence="1">Nucleus</location>
    </subcellularLocation>
</comment>
<evidence type="ECO:0000256" key="1">
    <source>
        <dbReference type="ARBA" id="ARBA00004123"/>
    </source>
</evidence>
<dbReference type="GO" id="GO:0006335">
    <property type="term" value="P:DNA replication-dependent chromatin assembly"/>
    <property type="evidence" value="ECO:0007669"/>
    <property type="project" value="EnsemblFungi"/>
</dbReference>
<dbReference type="GO" id="GO:0005634">
    <property type="term" value="C:nucleus"/>
    <property type="evidence" value="ECO:0007669"/>
    <property type="project" value="UniProtKB-SubCell"/>
</dbReference>